<dbReference type="NCBIfam" id="TIGR01420">
    <property type="entry name" value="pilT_fam"/>
    <property type="match status" value="1"/>
</dbReference>
<evidence type="ECO:0000256" key="1">
    <source>
        <dbReference type="ARBA" id="ARBA00006611"/>
    </source>
</evidence>
<dbReference type="InterPro" id="IPR006321">
    <property type="entry name" value="PilT/PilU"/>
</dbReference>
<evidence type="ECO:0000313" key="4">
    <source>
        <dbReference type="Proteomes" id="UP000177691"/>
    </source>
</evidence>
<dbReference type="Proteomes" id="UP000177691">
    <property type="component" value="Unassembled WGS sequence"/>
</dbReference>
<name>A0A1F5RXH6_9BACT</name>
<dbReference type="EMBL" id="MFFU01000027">
    <property type="protein sequence ID" value="OGF19126.1"/>
    <property type="molecule type" value="Genomic_DNA"/>
</dbReference>
<comment type="caution">
    <text evidence="3">The sequence shown here is derived from an EMBL/GenBank/DDBJ whole genome shotgun (WGS) entry which is preliminary data.</text>
</comment>
<dbReference type="InterPro" id="IPR027417">
    <property type="entry name" value="P-loop_NTPase"/>
</dbReference>
<reference evidence="3 4" key="1">
    <citation type="journal article" date="2016" name="Nat. Commun.">
        <title>Thousands of microbial genomes shed light on interconnected biogeochemical processes in an aquifer system.</title>
        <authorList>
            <person name="Anantharaman K."/>
            <person name="Brown C.T."/>
            <person name="Hug L.A."/>
            <person name="Sharon I."/>
            <person name="Castelle C.J."/>
            <person name="Probst A.J."/>
            <person name="Thomas B.C."/>
            <person name="Singh A."/>
            <person name="Wilkins M.J."/>
            <person name="Karaoz U."/>
            <person name="Brodie E.L."/>
            <person name="Williams K.H."/>
            <person name="Hubbard S.S."/>
            <person name="Banfield J.F."/>
        </authorList>
    </citation>
    <scope>NUCLEOTIDE SEQUENCE [LARGE SCALE GENOMIC DNA]</scope>
</reference>
<dbReference type="SUPFAM" id="SSF52540">
    <property type="entry name" value="P-loop containing nucleoside triphosphate hydrolases"/>
    <property type="match status" value="1"/>
</dbReference>
<dbReference type="InterPro" id="IPR001482">
    <property type="entry name" value="T2SS/T4SS_dom"/>
</dbReference>
<dbReference type="PROSITE" id="PS00662">
    <property type="entry name" value="T2SP_E"/>
    <property type="match status" value="1"/>
</dbReference>
<evidence type="ECO:0000259" key="2">
    <source>
        <dbReference type="PROSITE" id="PS00662"/>
    </source>
</evidence>
<dbReference type="GO" id="GO:0005524">
    <property type="term" value="F:ATP binding"/>
    <property type="evidence" value="ECO:0007669"/>
    <property type="project" value="InterPro"/>
</dbReference>
<sequence>MDINNLFQVAATKQASDLHLVVGLKPYLRIDGALVTLDNEPTITRQNIEEQAYSLLTPAQKERLKNNLELDVAYAASNGSRFRVNVHYEKGNLGLVARIILNQIPSLESIDMPKVTYNLLRLQQGLILVTGPTGCGKSTALAAMIEHINSEQNRNIITLEDPIEFIFKPKKSIVIQRELGNDILSFQAGLKHIVRQDPDVIMVGEMRDLETIAATITLAETGHLVLATLHTYSAAQTVDRIIDIFPPYQQAQVKQQLSSVLSAIISQRLVPKVKGGRVAAREVLINTPAVANLIRENKLAQISTVIETNNKIGMVSMDKALKNLYKDGLISKGDMELYSTDITLD</sequence>
<proteinExistence type="inferred from homology"/>
<protein>
    <recommendedName>
        <fullName evidence="2">Bacterial type II secretion system protein E domain-containing protein</fullName>
    </recommendedName>
</protein>
<dbReference type="CDD" id="cd01131">
    <property type="entry name" value="PilT"/>
    <property type="match status" value="1"/>
</dbReference>
<dbReference type="GO" id="GO:0016887">
    <property type="term" value="F:ATP hydrolysis activity"/>
    <property type="evidence" value="ECO:0007669"/>
    <property type="project" value="InterPro"/>
</dbReference>
<dbReference type="AlphaFoldDB" id="A0A1F5RXH6"/>
<dbReference type="Gene3D" id="3.30.450.90">
    <property type="match status" value="1"/>
</dbReference>
<accession>A0A1F5RXH6</accession>
<dbReference type="SMART" id="SM00382">
    <property type="entry name" value="AAA"/>
    <property type="match status" value="1"/>
</dbReference>
<evidence type="ECO:0000313" key="3">
    <source>
        <dbReference type="EMBL" id="OGF19126.1"/>
    </source>
</evidence>
<dbReference type="PANTHER" id="PTHR30486:SF16">
    <property type="entry name" value="TWITCHING MOTILITY PROTEIN PILT"/>
    <property type="match status" value="1"/>
</dbReference>
<dbReference type="InterPro" id="IPR003593">
    <property type="entry name" value="AAA+_ATPase"/>
</dbReference>
<feature type="domain" description="Bacterial type II secretion system protein E" evidence="2">
    <location>
        <begin position="194"/>
        <end position="208"/>
    </location>
</feature>
<comment type="similarity">
    <text evidence="1">Belongs to the GSP E family.</text>
</comment>
<gene>
    <name evidence="3" type="ORF">A3D54_01030</name>
</gene>
<dbReference type="InterPro" id="IPR050921">
    <property type="entry name" value="T4SS_GSP_E_ATPase"/>
</dbReference>
<dbReference type="PANTHER" id="PTHR30486">
    <property type="entry name" value="TWITCHING MOTILITY PROTEIN PILT"/>
    <property type="match status" value="1"/>
</dbReference>
<organism evidence="3 4">
    <name type="scientific">Candidatus Falkowbacteria bacterium RIFCSPHIGHO2_02_FULL_45_15</name>
    <dbReference type="NCBI Taxonomy" id="1797987"/>
    <lineage>
        <taxon>Bacteria</taxon>
        <taxon>Candidatus Falkowiibacteriota</taxon>
    </lineage>
</organism>
<dbReference type="Gene3D" id="3.40.50.300">
    <property type="entry name" value="P-loop containing nucleotide triphosphate hydrolases"/>
    <property type="match status" value="1"/>
</dbReference>
<dbReference type="Pfam" id="PF00437">
    <property type="entry name" value="T2SSE"/>
    <property type="match status" value="1"/>
</dbReference>